<feature type="domain" description="Aspartate/glutamate/uridylate kinase" evidence="9">
    <location>
        <begin position="3"/>
        <end position="297"/>
    </location>
</feature>
<evidence type="ECO:0000256" key="8">
    <source>
        <dbReference type="PIRNR" id="PIRNR000723"/>
    </source>
</evidence>
<dbReference type="PIRSF" id="PIRSF000723">
    <property type="entry name" value="Carbamate_kin"/>
    <property type="match status" value="1"/>
</dbReference>
<dbReference type="NCBIfam" id="TIGR00746">
    <property type="entry name" value="arcC"/>
    <property type="match status" value="1"/>
</dbReference>
<dbReference type="PRINTS" id="PR01469">
    <property type="entry name" value="CARBMTKINASE"/>
</dbReference>
<comment type="caution">
    <text evidence="10">The sequence shown here is derived from an EMBL/GenBank/DDBJ whole genome shotgun (WGS) entry which is preliminary data.</text>
</comment>
<dbReference type="InterPro" id="IPR036393">
    <property type="entry name" value="AceGlu_kinase-like_sf"/>
</dbReference>
<comment type="pathway">
    <text evidence="1">Metabolic intermediate metabolism; carbamoyl phosphate degradation; CO(2) and NH(3) from carbamoyl phosphate: step 1/1.</text>
</comment>
<dbReference type="PANTHER" id="PTHR30409">
    <property type="entry name" value="CARBAMATE KINASE"/>
    <property type="match status" value="1"/>
</dbReference>
<evidence type="ECO:0000256" key="6">
    <source>
        <dbReference type="ARBA" id="ARBA00048467"/>
    </source>
</evidence>
<accession>A0ABV4E123</accession>
<evidence type="ECO:0000256" key="4">
    <source>
        <dbReference type="ARBA" id="ARBA00022679"/>
    </source>
</evidence>
<keyword evidence="4 8" id="KW-0808">Transferase</keyword>
<dbReference type="GO" id="GO:0008804">
    <property type="term" value="F:carbamate kinase activity"/>
    <property type="evidence" value="ECO:0007669"/>
    <property type="project" value="UniProtKB-EC"/>
</dbReference>
<organism evidence="10 11">
    <name type="scientific">Clostridium lapidicellarium</name>
    <dbReference type="NCBI Taxonomy" id="3240931"/>
    <lineage>
        <taxon>Bacteria</taxon>
        <taxon>Bacillati</taxon>
        <taxon>Bacillota</taxon>
        <taxon>Clostridia</taxon>
        <taxon>Eubacteriales</taxon>
        <taxon>Clostridiaceae</taxon>
        <taxon>Clostridium</taxon>
    </lineage>
</organism>
<dbReference type="InterPro" id="IPR001048">
    <property type="entry name" value="Asp/Glu/Uridylate_kinase"/>
</dbReference>
<dbReference type="EMBL" id="JBGFFE010000031">
    <property type="protein sequence ID" value="MEY8764850.1"/>
    <property type="molecule type" value="Genomic_DNA"/>
</dbReference>
<evidence type="ECO:0000256" key="2">
    <source>
        <dbReference type="ARBA" id="ARBA00011066"/>
    </source>
</evidence>
<keyword evidence="5 8" id="KW-0418">Kinase</keyword>
<comment type="catalytic activity">
    <reaction evidence="6">
        <text>hydrogencarbonate + NH4(+) + ATP = carbamoyl phosphate + ADP + H2O + H(+)</text>
        <dbReference type="Rhea" id="RHEA:10152"/>
        <dbReference type="ChEBI" id="CHEBI:15377"/>
        <dbReference type="ChEBI" id="CHEBI:15378"/>
        <dbReference type="ChEBI" id="CHEBI:17544"/>
        <dbReference type="ChEBI" id="CHEBI:28938"/>
        <dbReference type="ChEBI" id="CHEBI:30616"/>
        <dbReference type="ChEBI" id="CHEBI:58228"/>
        <dbReference type="ChEBI" id="CHEBI:456216"/>
        <dbReference type="EC" id="2.7.2.2"/>
    </reaction>
</comment>
<dbReference type="Pfam" id="PF00696">
    <property type="entry name" value="AA_kinase"/>
    <property type="match status" value="1"/>
</dbReference>
<dbReference type="InterPro" id="IPR003964">
    <property type="entry name" value="Carb_kinase"/>
</dbReference>
<dbReference type="Gene3D" id="3.40.1160.10">
    <property type="entry name" value="Acetylglutamate kinase-like"/>
    <property type="match status" value="1"/>
</dbReference>
<evidence type="ECO:0000256" key="5">
    <source>
        <dbReference type="ARBA" id="ARBA00022777"/>
    </source>
</evidence>
<protein>
    <recommendedName>
        <fullName evidence="3 7">Carbamate kinase</fullName>
    </recommendedName>
</protein>
<comment type="similarity">
    <text evidence="2 8">Belongs to the carbamate kinase family.</text>
</comment>
<keyword evidence="11" id="KW-1185">Reference proteome</keyword>
<evidence type="ECO:0000256" key="3">
    <source>
        <dbReference type="ARBA" id="ARBA00013070"/>
    </source>
</evidence>
<evidence type="ECO:0000256" key="7">
    <source>
        <dbReference type="NCBIfam" id="TIGR00746"/>
    </source>
</evidence>
<dbReference type="NCBIfam" id="NF009007">
    <property type="entry name" value="PRK12352.1"/>
    <property type="match status" value="1"/>
</dbReference>
<dbReference type="Proteomes" id="UP001565220">
    <property type="component" value="Unassembled WGS sequence"/>
</dbReference>
<evidence type="ECO:0000313" key="11">
    <source>
        <dbReference type="Proteomes" id="UP001565220"/>
    </source>
</evidence>
<dbReference type="CDD" id="cd04235">
    <property type="entry name" value="AAK_CK"/>
    <property type="match status" value="1"/>
</dbReference>
<dbReference type="PANTHER" id="PTHR30409:SF1">
    <property type="entry name" value="CARBAMATE KINASE-RELATED"/>
    <property type="match status" value="1"/>
</dbReference>
<gene>
    <name evidence="10" type="primary">arcC</name>
    <name evidence="10" type="ORF">AB8S09_14605</name>
</gene>
<evidence type="ECO:0000256" key="1">
    <source>
        <dbReference type="ARBA" id="ARBA00005118"/>
    </source>
</evidence>
<evidence type="ECO:0000259" key="9">
    <source>
        <dbReference type="Pfam" id="PF00696"/>
    </source>
</evidence>
<name>A0ABV4E123_9CLOT</name>
<proteinExistence type="inferred from homology"/>
<dbReference type="RefSeq" id="WP_369869415.1">
    <property type="nucleotide sequence ID" value="NZ_JBGFFE010000031.1"/>
</dbReference>
<reference evidence="10 11" key="1">
    <citation type="submission" date="2024-08" db="EMBL/GenBank/DDBJ databases">
        <title>Clostridium lapicellarii sp. nov., and Clostridium renhuaiense sp. nov., two species isolated from the mud in a fermentation cellar used for producing sauce-flavour Chinese liquors.</title>
        <authorList>
            <person name="Yang F."/>
            <person name="Wang H."/>
            <person name="Chen L.Q."/>
            <person name="Zhou N."/>
            <person name="Lu J.J."/>
            <person name="Pu X.X."/>
            <person name="Wan B."/>
            <person name="Wang L."/>
            <person name="Liu S.J."/>
        </authorList>
    </citation>
    <scope>NUCLEOTIDE SEQUENCE [LARGE SCALE GENOMIC DNA]</scope>
    <source>
        <strain evidence="10 11">MT-113</strain>
    </source>
</reference>
<sequence>MSRIVVALGGNALQSDPENKSAEAQLKACKKTSKFIVDLIEKGHEVVIAHGNGPQVGQLVATYEAAASISDKNIIMPFPECGAMSQGYIGYQLQQSIKGEMQRRGLKKEVATLITQVLVDENDPGFKNPTKPVGSFFTKEQARELMDEKGYVMKEDSNRGWRRVVPSPIPEAIIEESEIKTLVGSGCVVITVGGGGVPVIDEGDGILKGVPAVIDKDFASEKVAEMLNADILLILTAVEQVAVNFGKPDQKNITNMTSLQARNYIEKGHFAPGSMLPKIKAALAFVEKKPGRKTIITSLEKAREAIEGTAGTTIYNINARFA</sequence>
<evidence type="ECO:0000313" key="10">
    <source>
        <dbReference type="EMBL" id="MEY8764850.1"/>
    </source>
</evidence>
<dbReference type="SUPFAM" id="SSF53633">
    <property type="entry name" value="Carbamate kinase-like"/>
    <property type="match status" value="1"/>
</dbReference>